<dbReference type="AlphaFoldDB" id="A0A1A0HDZ2"/>
<feature type="compositionally biased region" description="Low complexity" evidence="1">
    <location>
        <begin position="649"/>
        <end position="660"/>
    </location>
</feature>
<dbReference type="Pfam" id="PF12722">
    <property type="entry name" value="Hid1"/>
    <property type="match status" value="1"/>
</dbReference>
<reference evidence="2 3" key="1">
    <citation type="submission" date="2016-05" db="EMBL/GenBank/DDBJ databases">
        <title>Comparative genomics of biotechnologically important yeasts.</title>
        <authorList>
            <consortium name="DOE Joint Genome Institute"/>
            <person name="Riley R."/>
            <person name="Haridas S."/>
            <person name="Wolfe K.H."/>
            <person name="Lopes M.R."/>
            <person name="Hittinger C.T."/>
            <person name="Goker M."/>
            <person name="Salamov A."/>
            <person name="Wisecaver J."/>
            <person name="Long T.M."/>
            <person name="Aerts A.L."/>
            <person name="Barry K."/>
            <person name="Choi C."/>
            <person name="Clum A."/>
            <person name="Coughlan A.Y."/>
            <person name="Deshpande S."/>
            <person name="Douglass A.P."/>
            <person name="Hanson S.J."/>
            <person name="Klenk H.-P."/>
            <person name="LaButti K."/>
            <person name="Lapidus A."/>
            <person name="Lindquist E."/>
            <person name="Lipzen A."/>
            <person name="Meier-kolthoff J.P."/>
            <person name="Ohm R.A."/>
            <person name="Otillar R.P."/>
            <person name="Pangilinan J."/>
            <person name="Peng Y."/>
            <person name="Rokas A."/>
            <person name="Rosa C.A."/>
            <person name="Scheuner C."/>
            <person name="Sibirny A.A."/>
            <person name="Slot J.C."/>
            <person name="Stielow J.B."/>
            <person name="Sun H."/>
            <person name="Kurtzman C.P."/>
            <person name="Blackwell M."/>
            <person name="Grigoriev I.V."/>
            <person name="Jeffries T.W."/>
        </authorList>
    </citation>
    <scope>NUCLEOTIDE SEQUENCE [LARGE SCALE GENOMIC DNA]</scope>
    <source>
        <strain evidence="2 3">NRRL YB-4993</strain>
    </source>
</reference>
<dbReference type="EMBL" id="LXTC01000002">
    <property type="protein sequence ID" value="OBA22117.1"/>
    <property type="molecule type" value="Genomic_DNA"/>
</dbReference>
<dbReference type="PANTHER" id="PTHR21575">
    <property type="entry name" value="PROTEIN HID1"/>
    <property type="match status" value="1"/>
</dbReference>
<organism evidence="2 3">
    <name type="scientific">Metschnikowia bicuspidata var. bicuspidata NRRL YB-4993</name>
    <dbReference type="NCBI Taxonomy" id="869754"/>
    <lineage>
        <taxon>Eukaryota</taxon>
        <taxon>Fungi</taxon>
        <taxon>Dikarya</taxon>
        <taxon>Ascomycota</taxon>
        <taxon>Saccharomycotina</taxon>
        <taxon>Pichiomycetes</taxon>
        <taxon>Metschnikowiaceae</taxon>
        <taxon>Metschnikowia</taxon>
    </lineage>
</organism>
<gene>
    <name evidence="2" type="ORF">METBIDRAFT_15406</name>
</gene>
<feature type="compositionally biased region" description="Low complexity" evidence="1">
    <location>
        <begin position="678"/>
        <end position="687"/>
    </location>
</feature>
<evidence type="ECO:0000256" key="1">
    <source>
        <dbReference type="SAM" id="MobiDB-lite"/>
    </source>
</evidence>
<dbReference type="PANTHER" id="PTHR21575:SF12">
    <property type="entry name" value="PROTEIN HID1"/>
    <property type="match status" value="1"/>
</dbReference>
<feature type="non-terminal residue" evidence="2">
    <location>
        <position position="987"/>
    </location>
</feature>
<feature type="region of interest" description="Disordered" evidence="1">
    <location>
        <begin position="634"/>
        <end position="688"/>
    </location>
</feature>
<dbReference type="GO" id="GO:0000138">
    <property type="term" value="C:Golgi trans cisterna"/>
    <property type="evidence" value="ECO:0007669"/>
    <property type="project" value="TreeGrafter"/>
</dbReference>
<dbReference type="GO" id="GO:0016020">
    <property type="term" value="C:membrane"/>
    <property type="evidence" value="ECO:0007669"/>
    <property type="project" value="TreeGrafter"/>
</dbReference>
<sequence length="987" mass="108329">MKTPEEKIQFKNHFFKLGQGRVIAPSDRPFWRVFWTVPRDALDIFELLTPYDVQTVRDQNLPNMLVFAGVLVAKLSEFARASAKKPHQEILNCVRLLTKILPFVFELPVYHLEIEPRVFLALAFNPLELLPAGAGPGIPVKAQFAADAGDTRILAARLVFALVDLLFAASFTVDPAQAHAPGSALCLWEPGLGVAANYRPPDAIYDSHRSDILRLLLVLASTTFYERVPNVVPRGLVFMTLLVCAVPKQAFFNLVCSLTNLVCRSGRVHKGDSGLEQEHAAFVQLRLACLTLALQLLAQMLAYAVPGAQYTSFLARHRLLDTASPINRVRAFFSRLSKESDLVFLASSLLAVIRSPMLPVEASGRLKTYRSLPLPMSPSVMVILWELMHCNGQFGGLVAGRFASKLAPCILYHVFAFYDVPLHAHSVKIAAYFLLYLSSQRSFVKSLLMPVLESMADLLPPEFRLAGPITARDFLVIHTCQVLIAMTANSGTKSPAASDMQSFILPTLVECLYNVIPHTNPAISGTDSTSKGLANLNPRGGISYQACRAVNQVLVLFSTRHFLTQAPQNAGLLALLLRALCAAATKSPAASRMLMFSFLEEEAMYDNIWSAVHSLENQYFCGKTARLVNVQEDDCSGDECSGKPPNIDSSEQASINSESSGEIWGAESKDPMAPPAAPGRRGASAESSIDKMEALEIAESLRPTPPAGMSAKAREKLPRDAPINLSWGGNEALRTILIFLIPSLKEQLGENWGRRRETVQDSFRVVKKIEYLDMARAVEKHRPELHYDFLPDTPVARLTATRNYLSLGWYVAMHARDVFCGVETIKSYMGASRSLASNISSSLAMFGKFASSWSGMSNSKPLPDRQDAAVTDYVEANYCAVNVWADTAVRLFKSKADDEKVIQAFGMKFGSVGLATSVNEITSSLVKRFSDFRGGHRASVSSAGSVYSGVEEIQEAARLTKRDSVSSLHSLNTLNRARSHTPRNSMS</sequence>
<dbReference type="STRING" id="869754.A0A1A0HDZ2"/>
<accession>A0A1A0HDZ2</accession>
<dbReference type="GO" id="GO:0005797">
    <property type="term" value="C:Golgi medial cisterna"/>
    <property type="evidence" value="ECO:0007669"/>
    <property type="project" value="TreeGrafter"/>
</dbReference>
<dbReference type="Proteomes" id="UP000092555">
    <property type="component" value="Unassembled WGS sequence"/>
</dbReference>
<protein>
    <submittedName>
        <fullName evidence="2">Uncharacterized protein</fullName>
    </submittedName>
</protein>
<evidence type="ECO:0000313" key="2">
    <source>
        <dbReference type="EMBL" id="OBA22117.1"/>
    </source>
</evidence>
<dbReference type="RefSeq" id="XP_018712613.1">
    <property type="nucleotide sequence ID" value="XM_018854597.1"/>
</dbReference>
<evidence type="ECO:0000313" key="3">
    <source>
        <dbReference type="Proteomes" id="UP000092555"/>
    </source>
</evidence>
<dbReference type="OrthoDB" id="432953at2759"/>
<name>A0A1A0HDZ2_9ASCO</name>
<dbReference type="GeneID" id="30027573"/>
<dbReference type="InterPro" id="IPR026705">
    <property type="entry name" value="Hid-1/Ecm30"/>
</dbReference>
<proteinExistence type="predicted"/>
<keyword evidence="3" id="KW-1185">Reference proteome</keyword>
<comment type="caution">
    <text evidence="2">The sequence shown here is derived from an EMBL/GenBank/DDBJ whole genome shotgun (WGS) entry which is preliminary data.</text>
</comment>